<keyword evidence="11" id="KW-1185">Reference proteome</keyword>
<dbReference type="AlphaFoldDB" id="W6MRB4"/>
<evidence type="ECO:0000256" key="1">
    <source>
        <dbReference type="ARBA" id="ARBA00003917"/>
    </source>
</evidence>
<keyword evidence="6 8" id="KW-0560">Oxidoreductase</keyword>
<dbReference type="OrthoDB" id="2859658at2759"/>
<dbReference type="SUPFAM" id="SSF48113">
    <property type="entry name" value="Heme-dependent peroxidases"/>
    <property type="match status" value="1"/>
</dbReference>
<dbReference type="EC" id="1.11.1.-" evidence="8"/>
<dbReference type="InterPro" id="IPR019793">
    <property type="entry name" value="Peroxidases_heam-ligand_BS"/>
</dbReference>
<dbReference type="GO" id="GO:0020037">
    <property type="term" value="F:heme binding"/>
    <property type="evidence" value="ECO:0007669"/>
    <property type="project" value="UniProtKB-UniRule"/>
</dbReference>
<dbReference type="PROSITE" id="PS00435">
    <property type="entry name" value="PEROXIDASE_1"/>
    <property type="match status" value="1"/>
</dbReference>
<dbReference type="Pfam" id="PF00141">
    <property type="entry name" value="peroxidase"/>
    <property type="match status" value="1"/>
</dbReference>
<dbReference type="GO" id="GO:0042744">
    <property type="term" value="P:hydrogen peroxide catabolic process"/>
    <property type="evidence" value="ECO:0007669"/>
    <property type="project" value="TreeGrafter"/>
</dbReference>
<organism evidence="10 11">
    <name type="scientific">Kuraishia capsulata CBS 1993</name>
    <dbReference type="NCBI Taxonomy" id="1382522"/>
    <lineage>
        <taxon>Eukaryota</taxon>
        <taxon>Fungi</taxon>
        <taxon>Dikarya</taxon>
        <taxon>Ascomycota</taxon>
        <taxon>Saccharomycotina</taxon>
        <taxon>Pichiomycetes</taxon>
        <taxon>Pichiales</taxon>
        <taxon>Pichiaceae</taxon>
        <taxon>Kuraishia</taxon>
    </lineage>
</organism>
<evidence type="ECO:0000313" key="10">
    <source>
        <dbReference type="EMBL" id="CDK29276.1"/>
    </source>
</evidence>
<dbReference type="HOGENOM" id="CLU_036959_5_1_1"/>
<evidence type="ECO:0000313" key="11">
    <source>
        <dbReference type="Proteomes" id="UP000019384"/>
    </source>
</evidence>
<dbReference type="STRING" id="1382522.W6MRB4"/>
<dbReference type="GO" id="GO:0004601">
    <property type="term" value="F:peroxidase activity"/>
    <property type="evidence" value="ECO:0007669"/>
    <property type="project" value="UniProtKB-KW"/>
</dbReference>
<evidence type="ECO:0000256" key="6">
    <source>
        <dbReference type="ARBA" id="ARBA00023002"/>
    </source>
</evidence>
<dbReference type="GO" id="GO:0046872">
    <property type="term" value="F:metal ion binding"/>
    <property type="evidence" value="ECO:0007669"/>
    <property type="project" value="UniProtKB-UniRule"/>
</dbReference>
<evidence type="ECO:0000256" key="4">
    <source>
        <dbReference type="ARBA" id="ARBA00022617"/>
    </source>
</evidence>
<dbReference type="GO" id="GO:0000302">
    <property type="term" value="P:response to reactive oxygen species"/>
    <property type="evidence" value="ECO:0007669"/>
    <property type="project" value="TreeGrafter"/>
</dbReference>
<dbReference type="GO" id="GO:0034599">
    <property type="term" value="P:cellular response to oxidative stress"/>
    <property type="evidence" value="ECO:0007669"/>
    <property type="project" value="InterPro"/>
</dbReference>
<dbReference type="PROSITE" id="PS50873">
    <property type="entry name" value="PEROXIDASE_4"/>
    <property type="match status" value="1"/>
</dbReference>
<accession>W6MRB4</accession>
<dbReference type="Proteomes" id="UP000019384">
    <property type="component" value="Unassembled WGS sequence"/>
</dbReference>
<dbReference type="InterPro" id="IPR002207">
    <property type="entry name" value="Peroxidase_I"/>
</dbReference>
<evidence type="ECO:0000256" key="7">
    <source>
        <dbReference type="ARBA" id="ARBA00023004"/>
    </source>
</evidence>
<keyword evidence="3 8" id="KW-0575">Peroxidase</keyword>
<dbReference type="InterPro" id="IPR010255">
    <property type="entry name" value="Haem_peroxidase_sf"/>
</dbReference>
<keyword evidence="4" id="KW-0349">Heme</keyword>
<comment type="similarity">
    <text evidence="2">Belongs to the peroxidase family. Cytochrome c peroxidase subfamily.</text>
</comment>
<evidence type="ECO:0000256" key="3">
    <source>
        <dbReference type="ARBA" id="ARBA00022559"/>
    </source>
</evidence>
<evidence type="ECO:0000256" key="8">
    <source>
        <dbReference type="RuleBase" id="RU363051"/>
    </source>
</evidence>
<protein>
    <recommendedName>
        <fullName evidence="8">Peroxidase</fullName>
        <ecNumber evidence="8">1.11.1.-</ecNumber>
    </recommendedName>
</protein>
<evidence type="ECO:0000256" key="2">
    <source>
        <dbReference type="ARBA" id="ARBA00005997"/>
    </source>
</evidence>
<dbReference type="RefSeq" id="XP_022461263.1">
    <property type="nucleotide sequence ID" value="XM_022600442.1"/>
</dbReference>
<reference evidence="10" key="2">
    <citation type="submission" date="2014-02" db="EMBL/GenBank/DDBJ databases">
        <title>Complete DNA sequence of /Kuraishia capsulata/ illustrates novel genomic features among budding yeasts (/Saccharomycotina/).</title>
        <authorList>
            <person name="Morales L."/>
            <person name="Noel B."/>
            <person name="Porcel B."/>
            <person name="Marcet-Houben M."/>
            <person name="Hullo M-F."/>
            <person name="Sacerdot C."/>
            <person name="Tekaia F."/>
            <person name="Leh-Louis V."/>
            <person name="Despons L."/>
            <person name="Khanna V."/>
            <person name="Aury J-M."/>
            <person name="Barbe V."/>
            <person name="Couloux A."/>
            <person name="Labadie K."/>
            <person name="Pelletier E."/>
            <person name="Souciet J-L."/>
            <person name="Boekhout T."/>
            <person name="Gabaldon T."/>
            <person name="Wincker P."/>
            <person name="Dujon B."/>
        </authorList>
    </citation>
    <scope>NUCLEOTIDE SEQUENCE</scope>
    <source>
        <strain evidence="10">CBS 1993</strain>
    </source>
</reference>
<name>W6MRB4_9ASCO</name>
<dbReference type="PANTHER" id="PTHR31356:SF36">
    <property type="entry name" value="L-ASCORBATE PEROXIDASE 3"/>
    <property type="match status" value="1"/>
</dbReference>
<dbReference type="PRINTS" id="PR00458">
    <property type="entry name" value="PEROXIDASE"/>
</dbReference>
<gene>
    <name evidence="10" type="ORF">KUCA_T00005264001</name>
</gene>
<evidence type="ECO:0000256" key="5">
    <source>
        <dbReference type="ARBA" id="ARBA00022723"/>
    </source>
</evidence>
<dbReference type="InterPro" id="IPR044831">
    <property type="entry name" value="Ccp1-like"/>
</dbReference>
<dbReference type="Gene3D" id="1.10.420.10">
    <property type="entry name" value="Peroxidase, domain 2"/>
    <property type="match status" value="1"/>
</dbReference>
<keyword evidence="7" id="KW-0408">Iron</keyword>
<evidence type="ECO:0000259" key="9">
    <source>
        <dbReference type="PROSITE" id="PS50873"/>
    </source>
</evidence>
<feature type="domain" description="Plant heme peroxidase family profile" evidence="9">
    <location>
        <begin position="1"/>
        <end position="173"/>
    </location>
</feature>
<dbReference type="PRINTS" id="PR00459">
    <property type="entry name" value="ASPEROXIDASE"/>
</dbReference>
<dbReference type="EMBL" id="HG793130">
    <property type="protein sequence ID" value="CDK29276.1"/>
    <property type="molecule type" value="Genomic_DNA"/>
</dbReference>
<proteinExistence type="inferred from homology"/>
<dbReference type="InterPro" id="IPR002016">
    <property type="entry name" value="Haem_peroxidase"/>
</dbReference>
<keyword evidence="5" id="KW-0479">Metal-binding</keyword>
<comment type="function">
    <text evidence="1">Destroys radicals which are normally produced within the cells and which are toxic to biological systems.</text>
</comment>
<dbReference type="PANTHER" id="PTHR31356">
    <property type="entry name" value="THYLAKOID LUMENAL 29 KDA PROTEIN, CHLOROPLASTIC-RELATED"/>
    <property type="match status" value="1"/>
</dbReference>
<sequence>MGGPTINWKPGRIDCADDQKVPQNGRLPVATLNADHIREVFQVRLGFNDQETVALIGGGHSLGRTHAKYSGFNGKWTDNPIRFDNEMFAVLLNEVWTTTEVPETGRIQYMNEDRALMMLNTDIELLNDPEFVQWVRIYAQDQQKFFDDFALAFGKLLELGVNRDEDGVARNKV</sequence>
<reference evidence="10" key="1">
    <citation type="submission" date="2013-12" db="EMBL/GenBank/DDBJ databases">
        <authorList>
            <person name="Genoscope - CEA"/>
        </authorList>
    </citation>
    <scope>NUCLEOTIDE SEQUENCE</scope>
    <source>
        <strain evidence="10">CBS 1993</strain>
    </source>
</reference>
<dbReference type="GeneID" id="34522651"/>